<evidence type="ECO:0000313" key="2">
    <source>
        <dbReference type="Proteomes" id="UP000604391"/>
    </source>
</evidence>
<accession>A0A832V063</accession>
<dbReference type="AlphaFoldDB" id="A0A832V063"/>
<reference evidence="1 2" key="1">
    <citation type="journal article" name="Nat. Commun.">
        <title>Undinarchaeota illuminate DPANN phylogeny and the impact of gene transfer on archaeal evolution.</title>
        <authorList>
            <person name="Dombrowski N."/>
            <person name="Williams T.A."/>
            <person name="Sun J."/>
            <person name="Woodcroft B.J."/>
            <person name="Lee J.H."/>
            <person name="Minh B.Q."/>
            <person name="Rinke C."/>
            <person name="Spang A."/>
        </authorList>
    </citation>
    <scope>NUCLEOTIDE SEQUENCE [LARGE SCALE GENOMIC DNA]</scope>
    <source>
        <strain evidence="1">MAG_bin17</strain>
    </source>
</reference>
<keyword evidence="2" id="KW-1185">Reference proteome</keyword>
<dbReference type="Proteomes" id="UP000604391">
    <property type="component" value="Unassembled WGS sequence"/>
</dbReference>
<organism evidence="1 2">
    <name type="scientific">Candidatus Undinarchaeum marinum</name>
    <dbReference type="NCBI Taxonomy" id="2756141"/>
    <lineage>
        <taxon>Archaea</taxon>
        <taxon>Candidatus Undinarchaeota</taxon>
        <taxon>Candidatus Undinarchaeia</taxon>
        <taxon>Candidatus Undinarchaeales</taxon>
        <taxon>Candidatus Undinarchaeaceae</taxon>
        <taxon>Candidatus Undinarchaeum</taxon>
    </lineage>
</organism>
<proteinExistence type="predicted"/>
<sequence length="308" mass="35852">MVSLEELEKFEEILKNGKITPETVGALRELRKVKTQRKGQIHKDKRRDSAEVRKRAEEILENFIDSYIINVLNEEREDIVNDVIGEKGTEVRTLFHTRVVNELEFTGRGIFSTQNCVDSIKRLQKRAEKEPEISEILKYYEAALYMNERYTVKIWTYMRFIEKDPDVDYASLGENQFWWGSSGEINDSENLEILEQAVKDKKIPKKIKERLAGLIEVRKLGREKLEAIETKLATSVAAKLAELIEKEPDITEKDAFDKLFRVEGIDEDNIRELIRLAVKNLTKQGERDSDLCRSLVKLYGKVSTRRLV</sequence>
<name>A0A832V063_9ARCH</name>
<protein>
    <submittedName>
        <fullName evidence="1">Uncharacterized protein</fullName>
    </submittedName>
</protein>
<gene>
    <name evidence="1" type="ORF">H1011_00700</name>
</gene>
<dbReference type="EMBL" id="DVAD01000004">
    <property type="protein sequence ID" value="HIJ99327.1"/>
    <property type="molecule type" value="Genomic_DNA"/>
</dbReference>
<evidence type="ECO:0000313" key="1">
    <source>
        <dbReference type="EMBL" id="HIJ99327.1"/>
    </source>
</evidence>
<comment type="caution">
    <text evidence="1">The sequence shown here is derived from an EMBL/GenBank/DDBJ whole genome shotgun (WGS) entry which is preliminary data.</text>
</comment>